<dbReference type="GO" id="GO:0004806">
    <property type="term" value="F:triacylglycerol lipase activity"/>
    <property type="evidence" value="ECO:0007669"/>
    <property type="project" value="TreeGrafter"/>
</dbReference>
<name>A0A9W8QTN8_9HYPO</name>
<feature type="domain" description="Alpha/beta hydrolase fold-3" evidence="1">
    <location>
        <begin position="1"/>
        <end position="74"/>
    </location>
</feature>
<gene>
    <name evidence="2" type="ORF">NW755_012911</name>
</gene>
<protein>
    <recommendedName>
        <fullName evidence="1">Alpha/beta hydrolase fold-3 domain-containing protein</fullName>
    </recommendedName>
</protein>
<dbReference type="InterPro" id="IPR013094">
    <property type="entry name" value="AB_hydrolase_3"/>
</dbReference>
<dbReference type="SUPFAM" id="SSF53474">
    <property type="entry name" value="alpha/beta-Hydrolases"/>
    <property type="match status" value="1"/>
</dbReference>
<dbReference type="GO" id="GO:0019433">
    <property type="term" value="P:triglyceride catabolic process"/>
    <property type="evidence" value="ECO:0007669"/>
    <property type="project" value="TreeGrafter"/>
</dbReference>
<dbReference type="PANTHER" id="PTHR23025">
    <property type="entry name" value="TRIACYLGLYCEROL LIPASE"/>
    <property type="match status" value="1"/>
</dbReference>
<comment type="caution">
    <text evidence="2">The sequence shown here is derived from an EMBL/GenBank/DDBJ whole genome shotgun (WGS) entry which is preliminary data.</text>
</comment>
<organism evidence="2 3">
    <name type="scientific">Fusarium falciforme</name>
    <dbReference type="NCBI Taxonomy" id="195108"/>
    <lineage>
        <taxon>Eukaryota</taxon>
        <taxon>Fungi</taxon>
        <taxon>Dikarya</taxon>
        <taxon>Ascomycota</taxon>
        <taxon>Pezizomycotina</taxon>
        <taxon>Sordariomycetes</taxon>
        <taxon>Hypocreomycetidae</taxon>
        <taxon>Hypocreales</taxon>
        <taxon>Nectriaceae</taxon>
        <taxon>Fusarium</taxon>
        <taxon>Fusarium solani species complex</taxon>
    </lineage>
</organism>
<reference evidence="2" key="1">
    <citation type="submission" date="2022-09" db="EMBL/GenBank/DDBJ databases">
        <title>Fusarium specimens isolated from Avocado Roots.</title>
        <authorList>
            <person name="Stajich J."/>
            <person name="Roper C."/>
            <person name="Heimlech-Rivalta G."/>
        </authorList>
    </citation>
    <scope>NUCLEOTIDE SEQUENCE</scope>
    <source>
        <strain evidence="2">A02</strain>
    </source>
</reference>
<dbReference type="Pfam" id="PF07859">
    <property type="entry name" value="Abhydrolase_3"/>
    <property type="match status" value="1"/>
</dbReference>
<dbReference type="AlphaFoldDB" id="A0A9W8QTN8"/>
<evidence type="ECO:0000313" key="3">
    <source>
        <dbReference type="Proteomes" id="UP001152087"/>
    </source>
</evidence>
<dbReference type="GO" id="GO:0004771">
    <property type="term" value="F:sterol ester esterase activity"/>
    <property type="evidence" value="ECO:0007669"/>
    <property type="project" value="TreeGrafter"/>
</dbReference>
<sequence length="101" mass="11502">MRWFWANYLPRGGGEDPRASPLLATDLRGLPPALIQVAGMDPLRDEGIAYAEALKANDVDVTLKIYPGLPHAFYTYPEMRSTIEYQETMVDWFGRILSREK</sequence>
<dbReference type="OrthoDB" id="408631at2759"/>
<dbReference type="GO" id="GO:0005829">
    <property type="term" value="C:cytosol"/>
    <property type="evidence" value="ECO:0007669"/>
    <property type="project" value="TreeGrafter"/>
</dbReference>
<evidence type="ECO:0000259" key="1">
    <source>
        <dbReference type="Pfam" id="PF07859"/>
    </source>
</evidence>
<dbReference type="Gene3D" id="3.40.50.1820">
    <property type="entry name" value="alpha/beta hydrolase"/>
    <property type="match status" value="1"/>
</dbReference>
<dbReference type="PANTHER" id="PTHR23025:SF3">
    <property type="entry name" value="HORMONE-SENSITIVE LIPASE"/>
    <property type="match status" value="1"/>
</dbReference>
<proteinExistence type="predicted"/>
<dbReference type="EMBL" id="JAOQAV010000067">
    <property type="protein sequence ID" value="KAJ4178796.1"/>
    <property type="molecule type" value="Genomic_DNA"/>
</dbReference>
<accession>A0A9W8QTN8</accession>
<dbReference type="Proteomes" id="UP001152087">
    <property type="component" value="Unassembled WGS sequence"/>
</dbReference>
<dbReference type="InterPro" id="IPR029058">
    <property type="entry name" value="AB_hydrolase_fold"/>
</dbReference>
<keyword evidence="3" id="KW-1185">Reference proteome</keyword>
<evidence type="ECO:0000313" key="2">
    <source>
        <dbReference type="EMBL" id="KAJ4178796.1"/>
    </source>
</evidence>